<protein>
    <submittedName>
        <fullName evidence="2">Uncharacterized protein</fullName>
    </submittedName>
</protein>
<proteinExistence type="predicted"/>
<gene>
    <name evidence="2" type="ORF">HMPREF0063_11912</name>
</gene>
<name>E2SDX6_9ACTN</name>
<comment type="caution">
    <text evidence="2">The sequence shown here is derived from an EMBL/GenBank/DDBJ whole genome shotgun (WGS) entry which is preliminary data.</text>
</comment>
<evidence type="ECO:0000313" key="2">
    <source>
        <dbReference type="EMBL" id="EFQ82703.1"/>
    </source>
</evidence>
<dbReference type="Proteomes" id="UP000003111">
    <property type="component" value="Unassembled WGS sequence"/>
</dbReference>
<feature type="region of interest" description="Disordered" evidence="1">
    <location>
        <begin position="35"/>
        <end position="80"/>
    </location>
</feature>
<organism evidence="2 3">
    <name type="scientific">Aeromicrobium marinum DSM 15272</name>
    <dbReference type="NCBI Taxonomy" id="585531"/>
    <lineage>
        <taxon>Bacteria</taxon>
        <taxon>Bacillati</taxon>
        <taxon>Actinomycetota</taxon>
        <taxon>Actinomycetes</taxon>
        <taxon>Propionibacteriales</taxon>
        <taxon>Nocardioidaceae</taxon>
        <taxon>Aeromicrobium</taxon>
    </lineage>
</organism>
<dbReference type="STRING" id="585531.HMPREF0063_11912"/>
<dbReference type="HOGENOM" id="CLU_2581873_0_0_11"/>
<keyword evidence="3" id="KW-1185">Reference proteome</keyword>
<dbReference type="OrthoDB" id="9986576at2"/>
<dbReference type="EMBL" id="ACLF03000006">
    <property type="protein sequence ID" value="EFQ82703.1"/>
    <property type="molecule type" value="Genomic_DNA"/>
</dbReference>
<evidence type="ECO:0000313" key="3">
    <source>
        <dbReference type="Proteomes" id="UP000003111"/>
    </source>
</evidence>
<evidence type="ECO:0000256" key="1">
    <source>
        <dbReference type="SAM" id="MobiDB-lite"/>
    </source>
</evidence>
<accession>E2SDX6</accession>
<dbReference type="RefSeq" id="WP_007077004.1">
    <property type="nucleotide sequence ID" value="NZ_CM001024.1"/>
</dbReference>
<sequence length="80" mass="8705">MAFVDAYDTKTGKKLPYLVPEHHIDHPVLGKRIARIPSKNKTVTEPAQPAEGAQITEPKRPGRGTSRTTNTDTPAAGDKE</sequence>
<reference evidence="2" key="1">
    <citation type="submission" date="2010-08" db="EMBL/GenBank/DDBJ databases">
        <authorList>
            <person name="Muzny D."/>
            <person name="Qin X."/>
            <person name="Buhay C."/>
            <person name="Dugan-Rocha S."/>
            <person name="Ding Y."/>
            <person name="Chen G."/>
            <person name="Hawes A."/>
            <person name="Holder M."/>
            <person name="Jhangiani S."/>
            <person name="Johnson A."/>
            <person name="Khan Z."/>
            <person name="Li Z."/>
            <person name="Liu W."/>
            <person name="Liu X."/>
            <person name="Perez L."/>
            <person name="Shen H."/>
            <person name="Wang Q."/>
            <person name="Watt J."/>
            <person name="Xi L."/>
            <person name="Xin Y."/>
            <person name="Zhou J."/>
            <person name="Deng J."/>
            <person name="Jiang H."/>
            <person name="Liu Y."/>
            <person name="Qu J."/>
            <person name="Song X.-Z."/>
            <person name="Zhang L."/>
            <person name="Villasana D."/>
            <person name="Johnson A."/>
            <person name="Liu J."/>
            <person name="Liyanage D."/>
            <person name="Lorensuhewa L."/>
            <person name="Robinson T."/>
            <person name="Song A."/>
            <person name="Song B.-B."/>
            <person name="Dinh H."/>
            <person name="Thornton R."/>
            <person name="Coyle M."/>
            <person name="Francisco L."/>
            <person name="Jackson L."/>
            <person name="Javaid M."/>
            <person name="Korchina V."/>
            <person name="Kovar C."/>
            <person name="Mata R."/>
            <person name="Mathew T."/>
            <person name="Ngo R."/>
            <person name="Nguyen L."/>
            <person name="Nguyen N."/>
            <person name="Okwuonu G."/>
            <person name="Ongeri F."/>
            <person name="Pham C."/>
            <person name="Simmons D."/>
            <person name="Wilczek-Boney K."/>
            <person name="Hale W."/>
            <person name="Jakkamsetti A."/>
            <person name="Pham P."/>
            <person name="Ruth R."/>
            <person name="San Lucas F."/>
            <person name="Warren J."/>
            <person name="Zhang J."/>
            <person name="Zhao Z."/>
            <person name="Zhou C."/>
            <person name="Zhu D."/>
            <person name="Lee S."/>
            <person name="Bess C."/>
            <person name="Blankenburg K."/>
            <person name="Forbes L."/>
            <person name="Fu Q."/>
            <person name="Gubbala S."/>
            <person name="Hirani K."/>
            <person name="Jayaseelan J.C."/>
            <person name="Lara F."/>
            <person name="Munidasa M."/>
            <person name="Palculict T."/>
            <person name="Patil S."/>
            <person name="Pu L.-L."/>
            <person name="Saada N."/>
            <person name="Tang L."/>
            <person name="Weissenberger G."/>
            <person name="Zhu Y."/>
            <person name="Hemphill L."/>
            <person name="Shang Y."/>
            <person name="Youmans B."/>
            <person name="Ayvaz T."/>
            <person name="Ross M."/>
            <person name="Santibanez J."/>
            <person name="Aqrawi P."/>
            <person name="Gross S."/>
            <person name="Joshi V."/>
            <person name="Fowler G."/>
            <person name="Nazareth L."/>
            <person name="Reid J."/>
            <person name="Worley K."/>
            <person name="Petrosino J."/>
            <person name="Highlander S."/>
            <person name="Gibbs R."/>
        </authorList>
    </citation>
    <scope>NUCLEOTIDE SEQUENCE [LARGE SCALE GENOMIC DNA]</scope>
    <source>
        <strain evidence="2">DSM 15272</strain>
    </source>
</reference>
<dbReference type="AlphaFoldDB" id="E2SDX6"/>